<dbReference type="EMBL" id="MU267714">
    <property type="protein sequence ID" value="KAH7910420.1"/>
    <property type="molecule type" value="Genomic_DNA"/>
</dbReference>
<evidence type="ECO:0000313" key="1">
    <source>
        <dbReference type="EMBL" id="KAH7910420.1"/>
    </source>
</evidence>
<reference evidence="1" key="1">
    <citation type="journal article" date="2021" name="New Phytol.">
        <title>Evolutionary innovations through gain and loss of genes in the ectomycorrhizal Boletales.</title>
        <authorList>
            <person name="Wu G."/>
            <person name="Miyauchi S."/>
            <person name="Morin E."/>
            <person name="Kuo A."/>
            <person name="Drula E."/>
            <person name="Varga T."/>
            <person name="Kohler A."/>
            <person name="Feng B."/>
            <person name="Cao Y."/>
            <person name="Lipzen A."/>
            <person name="Daum C."/>
            <person name="Hundley H."/>
            <person name="Pangilinan J."/>
            <person name="Johnson J."/>
            <person name="Barry K."/>
            <person name="LaButti K."/>
            <person name="Ng V."/>
            <person name="Ahrendt S."/>
            <person name="Min B."/>
            <person name="Choi I.G."/>
            <person name="Park H."/>
            <person name="Plett J.M."/>
            <person name="Magnuson J."/>
            <person name="Spatafora J.W."/>
            <person name="Nagy L.G."/>
            <person name="Henrissat B."/>
            <person name="Grigoriev I.V."/>
            <person name="Yang Z.L."/>
            <person name="Xu J."/>
            <person name="Martin F.M."/>
        </authorList>
    </citation>
    <scope>NUCLEOTIDE SEQUENCE</scope>
    <source>
        <strain evidence="1">ATCC 28755</strain>
    </source>
</reference>
<sequence>MIGLSYVEINSTTREISLPPQTVSERNDAIIGAILICSSVIAVILLTRWWLRRTSRRKAHHRELYAARPFMGLSISRRHTASSLPISRPASPQSTDQVVLYHSGASRHTGAQNLPNLIESTAPASPPLASVPNPPTKTSRQRIANRSRPQLPLEPRVPVRPSRLAPNLQQRNGVIDRGPQAPIIELPPPYNTHMFMRL</sequence>
<gene>
    <name evidence="1" type="ORF">BJ138DRAFT_108699</name>
</gene>
<comment type="caution">
    <text evidence="1">The sequence shown here is derived from an EMBL/GenBank/DDBJ whole genome shotgun (WGS) entry which is preliminary data.</text>
</comment>
<dbReference type="Proteomes" id="UP000790377">
    <property type="component" value="Unassembled WGS sequence"/>
</dbReference>
<organism evidence="1 2">
    <name type="scientific">Hygrophoropsis aurantiaca</name>
    <dbReference type="NCBI Taxonomy" id="72124"/>
    <lineage>
        <taxon>Eukaryota</taxon>
        <taxon>Fungi</taxon>
        <taxon>Dikarya</taxon>
        <taxon>Basidiomycota</taxon>
        <taxon>Agaricomycotina</taxon>
        <taxon>Agaricomycetes</taxon>
        <taxon>Agaricomycetidae</taxon>
        <taxon>Boletales</taxon>
        <taxon>Coniophorineae</taxon>
        <taxon>Hygrophoropsidaceae</taxon>
        <taxon>Hygrophoropsis</taxon>
    </lineage>
</organism>
<evidence type="ECO:0000313" key="2">
    <source>
        <dbReference type="Proteomes" id="UP000790377"/>
    </source>
</evidence>
<accession>A0ACB8ABF4</accession>
<name>A0ACB8ABF4_9AGAM</name>
<protein>
    <submittedName>
        <fullName evidence="1">Uncharacterized protein</fullName>
    </submittedName>
</protein>
<proteinExistence type="predicted"/>
<keyword evidence="2" id="KW-1185">Reference proteome</keyword>